<keyword evidence="1" id="KW-0812">Transmembrane</keyword>
<keyword evidence="1" id="KW-1133">Transmembrane helix</keyword>
<evidence type="ECO:0000256" key="1">
    <source>
        <dbReference type="SAM" id="Phobius"/>
    </source>
</evidence>
<keyword evidence="1" id="KW-0472">Membrane</keyword>
<dbReference type="AlphaFoldDB" id="A0A0J9TIM7"/>
<dbReference type="Proteomes" id="UP000053776">
    <property type="component" value="Unassembled WGS sequence"/>
</dbReference>
<evidence type="ECO:0000313" key="2">
    <source>
        <dbReference type="EMBL" id="KMZ94901.1"/>
    </source>
</evidence>
<reference evidence="2 3" key="1">
    <citation type="submission" date="2011-08" db="EMBL/GenBank/DDBJ databases">
        <title>The Genome Sequence of Plasmodium vivax Mauritania I.</title>
        <authorList>
            <consortium name="The Broad Institute Genome Sequencing Platform"/>
            <consortium name="The Broad Institute Genome Sequencing Center for Infectious Disease"/>
            <person name="Neafsey D."/>
            <person name="Carlton J."/>
            <person name="Barnwell J."/>
            <person name="Collins W."/>
            <person name="Escalante A."/>
            <person name="Mullikin J."/>
            <person name="Saul A."/>
            <person name="Guigo R."/>
            <person name="Camara F."/>
            <person name="Young S.K."/>
            <person name="Zeng Q."/>
            <person name="Gargeya S."/>
            <person name="Fitzgerald M."/>
            <person name="Haas B."/>
            <person name="Abouelleil A."/>
            <person name="Alvarado L."/>
            <person name="Arachchi H.M."/>
            <person name="Berlin A."/>
            <person name="Brown A."/>
            <person name="Chapman S.B."/>
            <person name="Chen Z."/>
            <person name="Dunbar C."/>
            <person name="Freedman E."/>
            <person name="Gearin G."/>
            <person name="Gellesch M."/>
            <person name="Goldberg J."/>
            <person name="Griggs A."/>
            <person name="Gujja S."/>
            <person name="Heiman D."/>
            <person name="Howarth C."/>
            <person name="Larson L."/>
            <person name="Lui A."/>
            <person name="MacDonald P.J.P."/>
            <person name="Montmayeur A."/>
            <person name="Murphy C."/>
            <person name="Neiman D."/>
            <person name="Pearson M."/>
            <person name="Priest M."/>
            <person name="Roberts A."/>
            <person name="Saif S."/>
            <person name="Shea T."/>
            <person name="Shenoy N."/>
            <person name="Sisk P."/>
            <person name="Stolte C."/>
            <person name="Sykes S."/>
            <person name="Wortman J."/>
            <person name="Nusbaum C."/>
            <person name="Birren B."/>
        </authorList>
    </citation>
    <scope>NUCLEOTIDE SEQUENCE [LARGE SCALE GENOMIC DNA]</scope>
    <source>
        <strain evidence="2 3">Mauritania I</strain>
    </source>
</reference>
<organism evidence="2 3">
    <name type="scientific">Plasmodium vivax Mauritania I</name>
    <dbReference type="NCBI Taxonomy" id="1035515"/>
    <lineage>
        <taxon>Eukaryota</taxon>
        <taxon>Sar</taxon>
        <taxon>Alveolata</taxon>
        <taxon>Apicomplexa</taxon>
        <taxon>Aconoidasida</taxon>
        <taxon>Haemosporida</taxon>
        <taxon>Plasmodiidae</taxon>
        <taxon>Plasmodium</taxon>
        <taxon>Plasmodium (Plasmodium)</taxon>
    </lineage>
</organism>
<dbReference type="InterPro" id="IPR022139">
    <property type="entry name" value="Fam-L/Fam-M-like_plasmodium"/>
</dbReference>
<proteinExistence type="predicted"/>
<sequence length="205" mass="24256">MKKELDRSKKSANLLENNSYRNVKYTSDDLSKCEQLKKKGLCDLDLYRKNYKHRYSKKKFLGKIDCYCEQKIFNKYDRIYELAEKLKNDKKSFNKKILKKYGVRIIILGLLLFLGFVFTILFKGGKNNALINLCIEEKHKNDPSHDGCKGFYTTIDQNTFDNIAVLNYVFFFFVGVIIFLVCIYILIKIMKYDRLKDRNGKISKI</sequence>
<evidence type="ECO:0008006" key="4">
    <source>
        <dbReference type="Google" id="ProtNLM"/>
    </source>
</evidence>
<name>A0A0J9TIM7_PLAVI</name>
<feature type="transmembrane region" description="Helical" evidence="1">
    <location>
        <begin position="168"/>
        <end position="187"/>
    </location>
</feature>
<dbReference type="EMBL" id="KQ235012">
    <property type="protein sequence ID" value="KMZ94901.1"/>
    <property type="molecule type" value="Genomic_DNA"/>
</dbReference>
<protein>
    <recommendedName>
        <fullName evidence="4">Variable surface protein Vir35</fullName>
    </recommendedName>
</protein>
<gene>
    <name evidence="2" type="ORF">PVMG_05512</name>
</gene>
<evidence type="ECO:0000313" key="3">
    <source>
        <dbReference type="Proteomes" id="UP000053776"/>
    </source>
</evidence>
<dbReference type="Pfam" id="PF12420">
    <property type="entry name" value="DUF3671"/>
    <property type="match status" value="1"/>
</dbReference>
<feature type="transmembrane region" description="Helical" evidence="1">
    <location>
        <begin position="101"/>
        <end position="122"/>
    </location>
</feature>
<accession>A0A0J9TIM7</accession>